<dbReference type="Proteomes" id="UP000223906">
    <property type="component" value="Segment"/>
</dbReference>
<evidence type="ECO:0000313" key="3">
    <source>
        <dbReference type="Proteomes" id="UP000223906"/>
    </source>
</evidence>
<evidence type="ECO:0000256" key="1">
    <source>
        <dbReference type="SAM" id="Phobius"/>
    </source>
</evidence>
<gene>
    <name evidence="2" type="ORF">LAV_00074</name>
</gene>
<sequence>MDWPIWLVLSSIFLATFLSIAGRFHLPTTTNK</sequence>
<keyword evidence="1" id="KW-1133">Transmembrane helix</keyword>
<proteinExistence type="predicted"/>
<name>A0A1W6DX40_9CAUD</name>
<accession>A0A1W6DX40</accession>
<dbReference type="EMBL" id="KY629563">
    <property type="protein sequence ID" value="ARK07474.1"/>
    <property type="molecule type" value="Genomic_DNA"/>
</dbReference>
<feature type="transmembrane region" description="Helical" evidence="1">
    <location>
        <begin position="6"/>
        <end position="26"/>
    </location>
</feature>
<evidence type="ECO:0000313" key="2">
    <source>
        <dbReference type="EMBL" id="ARK07474.1"/>
    </source>
</evidence>
<protein>
    <submittedName>
        <fullName evidence="2">Uncharacterized protein</fullName>
    </submittedName>
</protein>
<keyword evidence="3" id="KW-1185">Reference proteome</keyword>
<organism evidence="2 3">
    <name type="scientific">Sphingobium phage Lacusarx</name>
    <dbReference type="NCBI Taxonomy" id="1980139"/>
    <lineage>
        <taxon>Viruses</taxon>
        <taxon>Duplodnaviria</taxon>
        <taxon>Heunggongvirae</taxon>
        <taxon>Uroviricota</taxon>
        <taxon>Caudoviricetes</taxon>
        <taxon>Lacusarxvirus</taxon>
        <taxon>Lacusarxvirus lacusarx</taxon>
    </lineage>
</organism>
<reference evidence="2 3" key="1">
    <citation type="submission" date="2017-02" db="EMBL/GenBank/DDBJ databases">
        <title>The first characterized phage against a member of the ecologically important #sphingomonads reveals high dissimilarity against all other known phages.</title>
        <authorList>
            <person name="Nielsen T.K."/>
            <person name="Carstens A.B."/>
            <person name="Kot W."/>
            <person name="Lametsch R."/>
            <person name="Neve H."/>
            <person name="Hansen L.H."/>
        </authorList>
    </citation>
    <scope>NUCLEOTIDE SEQUENCE [LARGE SCALE GENOMIC DNA]</scope>
</reference>
<keyword evidence="1" id="KW-0812">Transmembrane</keyword>
<keyword evidence="1" id="KW-0472">Membrane</keyword>